<dbReference type="Gene3D" id="3.40.50.2020">
    <property type="match status" value="1"/>
</dbReference>
<dbReference type="Proteomes" id="UP000198625">
    <property type="component" value="Unassembled WGS sequence"/>
</dbReference>
<evidence type="ECO:0000256" key="1">
    <source>
        <dbReference type="ARBA" id="ARBA00008007"/>
    </source>
</evidence>
<dbReference type="Pfam" id="PF00156">
    <property type="entry name" value="Pribosyltran"/>
    <property type="match status" value="1"/>
</dbReference>
<keyword evidence="5" id="KW-1185">Reference proteome</keyword>
<accession>A0A1H3S4Z8</accession>
<feature type="domain" description="Phosphoribosyltransferase" evidence="2">
    <location>
        <begin position="153"/>
        <end position="245"/>
    </location>
</feature>
<dbReference type="PANTHER" id="PTHR47505">
    <property type="entry name" value="DNA UTILIZATION PROTEIN YHGH"/>
    <property type="match status" value="1"/>
</dbReference>
<dbReference type="CDD" id="cd06223">
    <property type="entry name" value="PRTases_typeI"/>
    <property type="match status" value="1"/>
</dbReference>
<gene>
    <name evidence="4" type="ORF">SAMN05660462_02719</name>
</gene>
<dbReference type="Pfam" id="PF18912">
    <property type="entry name" value="DZR_2"/>
    <property type="match status" value="1"/>
</dbReference>
<dbReference type="InterPro" id="IPR000836">
    <property type="entry name" value="PRTase_dom"/>
</dbReference>
<sequence>MSPKENLIQKISNTLLDLIFPEEGLCFICDKFHEEVREDHICSDCREELFFIKKNRCPKCGKPAYGEKISSECSYCSGKEFYFTRAISSLEYRGVLRDTIHKYKFEDKAYMYKAFGELMLRTVLNENIMPIDIIVPVPLHRRRKAERGYNQSELLAKYLSQNLDIPLDKQNIKRIKRTNIQNKLDRLERQKNLKDAFKVEDKGVFKNKRVLLVDDIFTTGATVNECSRVIKECGSNDIIVITIATGRNV</sequence>
<feature type="domain" description="Double zinc ribbon" evidence="3">
    <location>
        <begin position="15"/>
        <end position="73"/>
    </location>
</feature>
<dbReference type="EMBL" id="FNQE01000036">
    <property type="protein sequence ID" value="SDZ33012.1"/>
    <property type="molecule type" value="Genomic_DNA"/>
</dbReference>
<organism evidence="4 5">
    <name type="scientific">Proteiniborus ethanoligenes</name>
    <dbReference type="NCBI Taxonomy" id="415015"/>
    <lineage>
        <taxon>Bacteria</taxon>
        <taxon>Bacillati</taxon>
        <taxon>Bacillota</taxon>
        <taxon>Clostridia</taxon>
        <taxon>Eubacteriales</taxon>
        <taxon>Proteiniborus</taxon>
    </lineage>
</organism>
<dbReference type="STRING" id="415015.SAMN05660462_02719"/>
<proteinExistence type="inferred from homology"/>
<dbReference type="InterPro" id="IPR051910">
    <property type="entry name" value="ComF/GntX_DNA_util-trans"/>
</dbReference>
<protein>
    <submittedName>
        <fullName evidence="4">ComF family protein</fullName>
    </submittedName>
</protein>
<dbReference type="InterPro" id="IPR044005">
    <property type="entry name" value="DZR_2"/>
</dbReference>
<evidence type="ECO:0000313" key="4">
    <source>
        <dbReference type="EMBL" id="SDZ33012.1"/>
    </source>
</evidence>
<evidence type="ECO:0000313" key="5">
    <source>
        <dbReference type="Proteomes" id="UP000198625"/>
    </source>
</evidence>
<reference evidence="5" key="1">
    <citation type="submission" date="2016-10" db="EMBL/GenBank/DDBJ databases">
        <authorList>
            <person name="Varghese N."/>
            <person name="Submissions S."/>
        </authorList>
    </citation>
    <scope>NUCLEOTIDE SEQUENCE [LARGE SCALE GENOMIC DNA]</scope>
    <source>
        <strain evidence="5">DSM 21650</strain>
    </source>
</reference>
<name>A0A1H3S4Z8_9FIRM</name>
<dbReference type="AlphaFoldDB" id="A0A1H3S4Z8"/>
<comment type="similarity">
    <text evidence="1">Belongs to the ComF/GntX family.</text>
</comment>
<dbReference type="RefSeq" id="WP_091732410.1">
    <property type="nucleotide sequence ID" value="NZ_FNQE01000036.1"/>
</dbReference>
<dbReference type="PANTHER" id="PTHR47505:SF1">
    <property type="entry name" value="DNA UTILIZATION PROTEIN YHGH"/>
    <property type="match status" value="1"/>
</dbReference>
<dbReference type="InterPro" id="IPR029057">
    <property type="entry name" value="PRTase-like"/>
</dbReference>
<evidence type="ECO:0000259" key="3">
    <source>
        <dbReference type="Pfam" id="PF18912"/>
    </source>
</evidence>
<evidence type="ECO:0000259" key="2">
    <source>
        <dbReference type="Pfam" id="PF00156"/>
    </source>
</evidence>
<dbReference type="SUPFAM" id="SSF53271">
    <property type="entry name" value="PRTase-like"/>
    <property type="match status" value="1"/>
</dbReference>
<dbReference type="OrthoDB" id="9779910at2"/>